<dbReference type="SUPFAM" id="SSF54637">
    <property type="entry name" value="Thioesterase/thiol ester dehydrase-isomerase"/>
    <property type="match status" value="1"/>
</dbReference>
<keyword evidence="4" id="KW-1185">Reference proteome</keyword>
<evidence type="ECO:0000256" key="1">
    <source>
        <dbReference type="ARBA" id="ARBA00005953"/>
    </source>
</evidence>
<keyword evidence="2" id="KW-0378">Hydrolase</keyword>
<dbReference type="RefSeq" id="WP_109431124.1">
    <property type="nucleotide sequence ID" value="NZ_MPDK01000019.1"/>
</dbReference>
<dbReference type="Pfam" id="PF13279">
    <property type="entry name" value="4HBT_2"/>
    <property type="match status" value="1"/>
</dbReference>
<dbReference type="AlphaFoldDB" id="A0A2U3D6Y9"/>
<reference evidence="3 4" key="1">
    <citation type="submission" date="2016-11" db="EMBL/GenBank/DDBJ databases">
        <title>Comparative genomics of Acidibacillus ferroxidans species.</title>
        <authorList>
            <person name="Oliveira G."/>
            <person name="Nunes G."/>
            <person name="Oliveira R."/>
            <person name="Araujo F."/>
            <person name="Salim A."/>
            <person name="Scholte L."/>
            <person name="Morais D."/>
            <person name="Nancucheo I."/>
            <person name="Johnson D.B."/>
            <person name="Grail B."/>
            <person name="Bittencourt J."/>
            <person name="Valadares R."/>
        </authorList>
    </citation>
    <scope>NUCLEOTIDE SEQUENCE [LARGE SCALE GENOMIC DNA]</scope>
    <source>
        <strain evidence="3 4">Y002</strain>
    </source>
</reference>
<dbReference type="InterPro" id="IPR050563">
    <property type="entry name" value="4-hydroxybenzoyl-CoA_TE"/>
</dbReference>
<evidence type="ECO:0000313" key="3">
    <source>
        <dbReference type="EMBL" id="PWI57046.1"/>
    </source>
</evidence>
<organism evidence="3 4">
    <name type="scientific">Sulfoacidibacillus thermotolerans</name>
    <name type="common">Acidibacillus sulfuroxidans</name>
    <dbReference type="NCBI Taxonomy" id="1765684"/>
    <lineage>
        <taxon>Bacteria</taxon>
        <taxon>Bacillati</taxon>
        <taxon>Bacillota</taxon>
        <taxon>Bacilli</taxon>
        <taxon>Bacillales</taxon>
        <taxon>Alicyclobacillaceae</taxon>
        <taxon>Sulfoacidibacillus</taxon>
    </lineage>
</organism>
<evidence type="ECO:0000256" key="2">
    <source>
        <dbReference type="ARBA" id="ARBA00022801"/>
    </source>
</evidence>
<name>A0A2U3D6Y9_SULT2</name>
<proteinExistence type="inferred from homology"/>
<dbReference type="OrthoDB" id="9799036at2"/>
<dbReference type="Proteomes" id="UP000245380">
    <property type="component" value="Unassembled WGS sequence"/>
</dbReference>
<dbReference type="PANTHER" id="PTHR31793">
    <property type="entry name" value="4-HYDROXYBENZOYL-COA THIOESTERASE FAMILY MEMBER"/>
    <property type="match status" value="1"/>
</dbReference>
<dbReference type="EMBL" id="MPDK01000019">
    <property type="protein sequence ID" value="PWI57046.1"/>
    <property type="molecule type" value="Genomic_DNA"/>
</dbReference>
<dbReference type="PANTHER" id="PTHR31793:SF27">
    <property type="entry name" value="NOVEL THIOESTERASE SUPERFAMILY DOMAIN AND SAPOSIN A-TYPE DOMAIN CONTAINING PROTEIN (0610012H03RIK)"/>
    <property type="match status" value="1"/>
</dbReference>
<dbReference type="Gene3D" id="3.10.129.10">
    <property type="entry name" value="Hotdog Thioesterase"/>
    <property type="match status" value="1"/>
</dbReference>
<accession>A0A2U3D6Y9</accession>
<gene>
    <name evidence="3" type="ORF">BM613_10340</name>
</gene>
<sequence>MFTSQTTVRFSECDGLGHVNNTTYYVYMEEARVEVFRLFIPTLELNSWNLIVAATRCDYLQQVKFAETITTYTWISHIGSSSLTIEHALQNDRGEWVARGQAVMIHYDYATQKTVPIEKHVRTQLQEHTLAPEGVPELRK</sequence>
<evidence type="ECO:0000313" key="4">
    <source>
        <dbReference type="Proteomes" id="UP000245380"/>
    </source>
</evidence>
<dbReference type="CDD" id="cd00586">
    <property type="entry name" value="4HBT"/>
    <property type="match status" value="1"/>
</dbReference>
<comment type="caution">
    <text evidence="3">The sequence shown here is derived from an EMBL/GenBank/DDBJ whole genome shotgun (WGS) entry which is preliminary data.</text>
</comment>
<protein>
    <submittedName>
        <fullName evidence="3">Thioesterase</fullName>
    </submittedName>
</protein>
<comment type="similarity">
    <text evidence="1">Belongs to the 4-hydroxybenzoyl-CoA thioesterase family.</text>
</comment>
<dbReference type="InterPro" id="IPR029069">
    <property type="entry name" value="HotDog_dom_sf"/>
</dbReference>
<dbReference type="GO" id="GO:0047617">
    <property type="term" value="F:fatty acyl-CoA hydrolase activity"/>
    <property type="evidence" value="ECO:0007669"/>
    <property type="project" value="TreeGrafter"/>
</dbReference>